<dbReference type="EMBL" id="ML994610">
    <property type="protein sequence ID" value="KAF2195776.1"/>
    <property type="molecule type" value="Genomic_DNA"/>
</dbReference>
<dbReference type="GO" id="GO:0016616">
    <property type="term" value="F:oxidoreductase activity, acting on the CH-OH group of donors, NAD or NADP as acceptor"/>
    <property type="evidence" value="ECO:0007669"/>
    <property type="project" value="TreeGrafter"/>
</dbReference>
<dbReference type="Gene3D" id="3.40.50.720">
    <property type="entry name" value="NAD(P)-binding Rossmann-like Domain"/>
    <property type="match status" value="1"/>
</dbReference>
<dbReference type="AlphaFoldDB" id="A0A6A6F0X4"/>
<gene>
    <name evidence="3" type="ORF">K469DRAFT_722857</name>
</gene>
<dbReference type="CDD" id="cd05233">
    <property type="entry name" value="SDR_c"/>
    <property type="match status" value="1"/>
</dbReference>
<dbReference type="InterPro" id="IPR036291">
    <property type="entry name" value="NAD(P)-bd_dom_sf"/>
</dbReference>
<dbReference type="PRINTS" id="PR00081">
    <property type="entry name" value="GDHRDH"/>
</dbReference>
<dbReference type="SUPFAM" id="SSF51735">
    <property type="entry name" value="NAD(P)-binding Rossmann-fold domains"/>
    <property type="match status" value="1"/>
</dbReference>
<protein>
    <submittedName>
        <fullName evidence="3">NAD(P)-binding protein</fullName>
    </submittedName>
</protein>
<dbReference type="Pfam" id="PF00106">
    <property type="entry name" value="adh_short"/>
    <property type="match status" value="1"/>
</dbReference>
<evidence type="ECO:0000256" key="2">
    <source>
        <dbReference type="RuleBase" id="RU000363"/>
    </source>
</evidence>
<reference evidence="3" key="1">
    <citation type="journal article" date="2020" name="Stud. Mycol.">
        <title>101 Dothideomycetes genomes: a test case for predicting lifestyles and emergence of pathogens.</title>
        <authorList>
            <person name="Haridas S."/>
            <person name="Albert R."/>
            <person name="Binder M."/>
            <person name="Bloem J."/>
            <person name="Labutti K."/>
            <person name="Salamov A."/>
            <person name="Andreopoulos B."/>
            <person name="Baker S."/>
            <person name="Barry K."/>
            <person name="Bills G."/>
            <person name="Bluhm B."/>
            <person name="Cannon C."/>
            <person name="Castanera R."/>
            <person name="Culley D."/>
            <person name="Daum C."/>
            <person name="Ezra D."/>
            <person name="Gonzalez J."/>
            <person name="Henrissat B."/>
            <person name="Kuo A."/>
            <person name="Liang C."/>
            <person name="Lipzen A."/>
            <person name="Lutzoni F."/>
            <person name="Magnuson J."/>
            <person name="Mondo S."/>
            <person name="Nolan M."/>
            <person name="Ohm R."/>
            <person name="Pangilinan J."/>
            <person name="Park H.-J."/>
            <person name="Ramirez L."/>
            <person name="Alfaro M."/>
            <person name="Sun H."/>
            <person name="Tritt A."/>
            <person name="Yoshinaga Y."/>
            <person name="Zwiers L.-H."/>
            <person name="Turgeon B."/>
            <person name="Goodwin S."/>
            <person name="Spatafora J."/>
            <person name="Crous P."/>
            <person name="Grigoriev I."/>
        </authorList>
    </citation>
    <scope>NUCLEOTIDE SEQUENCE</scope>
    <source>
        <strain evidence="3">CBS 207.26</strain>
    </source>
</reference>
<name>A0A6A6F0X4_9PEZI</name>
<dbReference type="PRINTS" id="PR00080">
    <property type="entry name" value="SDRFAMILY"/>
</dbReference>
<dbReference type="InterPro" id="IPR002347">
    <property type="entry name" value="SDR_fam"/>
</dbReference>
<proteinExistence type="inferred from homology"/>
<keyword evidence="4" id="KW-1185">Reference proteome</keyword>
<dbReference type="PANTHER" id="PTHR42760">
    <property type="entry name" value="SHORT-CHAIN DEHYDROGENASES/REDUCTASES FAMILY MEMBER"/>
    <property type="match status" value="1"/>
</dbReference>
<comment type="similarity">
    <text evidence="1 2">Belongs to the short-chain dehydrogenases/reductases (SDR) family.</text>
</comment>
<organism evidence="3 4">
    <name type="scientific">Zopfia rhizophila CBS 207.26</name>
    <dbReference type="NCBI Taxonomy" id="1314779"/>
    <lineage>
        <taxon>Eukaryota</taxon>
        <taxon>Fungi</taxon>
        <taxon>Dikarya</taxon>
        <taxon>Ascomycota</taxon>
        <taxon>Pezizomycotina</taxon>
        <taxon>Dothideomycetes</taxon>
        <taxon>Dothideomycetes incertae sedis</taxon>
        <taxon>Zopfiaceae</taxon>
        <taxon>Zopfia</taxon>
    </lineage>
</organism>
<sequence>MEFVDTPGVALVTGAAKGIGRGIANALAAAGTNTIIFADNDENGARAPAAVSKKFATAENYQSFGWLVDLADQDGVEISIDYLVNGAVDVAQHTSIPGIADYDCVQSINTRGTLLVTQAVVNVMEKQEPRTFKSLTGFERELGRGCIVNVVSTLSFTAVPAKVAYIASKHAVLSITKATAQDIAPYFIHCSAICPRWVCTSMYVAELQIRIRYCIYTISECAIWAPPVADFIKAAVPLSRPIGPEEVGDSVMYLCSPASSYVNRAGLPMHAGIV</sequence>
<evidence type="ECO:0000313" key="4">
    <source>
        <dbReference type="Proteomes" id="UP000800200"/>
    </source>
</evidence>
<dbReference type="OrthoDB" id="5840532at2759"/>
<evidence type="ECO:0000313" key="3">
    <source>
        <dbReference type="EMBL" id="KAF2195776.1"/>
    </source>
</evidence>
<accession>A0A6A6F0X4</accession>
<dbReference type="Proteomes" id="UP000800200">
    <property type="component" value="Unassembled WGS sequence"/>
</dbReference>
<evidence type="ECO:0000256" key="1">
    <source>
        <dbReference type="ARBA" id="ARBA00006484"/>
    </source>
</evidence>